<proteinExistence type="predicted"/>
<accession>A0A5N6H465</accession>
<reference evidence="2" key="1">
    <citation type="submission" date="2019-04" db="EMBL/GenBank/DDBJ databases">
        <title>Friends and foes A comparative genomics study of 23 Aspergillus species from section Flavi.</title>
        <authorList>
            <consortium name="DOE Joint Genome Institute"/>
            <person name="Kjaerbolling I."/>
            <person name="Vesth T."/>
            <person name="Frisvad J.C."/>
            <person name="Nybo J.L."/>
            <person name="Theobald S."/>
            <person name="Kildgaard S."/>
            <person name="Isbrandt T."/>
            <person name="Kuo A."/>
            <person name="Sato A."/>
            <person name="Lyhne E.K."/>
            <person name="Kogle M.E."/>
            <person name="Wiebenga A."/>
            <person name="Kun R.S."/>
            <person name="Lubbers R.J."/>
            <person name="Makela M.R."/>
            <person name="Barry K."/>
            <person name="Chovatia M."/>
            <person name="Clum A."/>
            <person name="Daum C."/>
            <person name="Haridas S."/>
            <person name="He G."/>
            <person name="LaButti K."/>
            <person name="Lipzen A."/>
            <person name="Mondo S."/>
            <person name="Riley R."/>
            <person name="Salamov A."/>
            <person name="Simmons B.A."/>
            <person name="Magnuson J.K."/>
            <person name="Henrissat B."/>
            <person name="Mortensen U.H."/>
            <person name="Larsen T.O."/>
            <person name="Devries R.P."/>
            <person name="Grigoriev I.V."/>
            <person name="Machida M."/>
            <person name="Baker S.E."/>
            <person name="Andersen M.R."/>
        </authorList>
    </citation>
    <scope>NUCLEOTIDE SEQUENCE [LARGE SCALE GENOMIC DNA]</scope>
    <source>
        <strain evidence="2">CBS 121.62</strain>
    </source>
</reference>
<keyword evidence="1" id="KW-1133">Transmembrane helix</keyword>
<dbReference type="Proteomes" id="UP000325434">
    <property type="component" value="Unassembled WGS sequence"/>
</dbReference>
<sequence length="95" mass="10786">MSLLPSIPWKPLSLSLSLSLTHTHTYTQTLPFSLFYFLLLLFSFPINAREVKIPFVHEGRRLVRVRGVRSTVLGEPVVVLGRHNVASALKSFRRA</sequence>
<dbReference type="AlphaFoldDB" id="A0A5N6H465"/>
<evidence type="ECO:0000256" key="1">
    <source>
        <dbReference type="SAM" id="Phobius"/>
    </source>
</evidence>
<feature type="transmembrane region" description="Helical" evidence="1">
    <location>
        <begin position="25"/>
        <end position="44"/>
    </location>
</feature>
<name>A0A5N6H465_ASPFL</name>
<keyword evidence="1" id="KW-0812">Transmembrane</keyword>
<protein>
    <submittedName>
        <fullName evidence="2">Uncharacterized protein</fullName>
    </submittedName>
</protein>
<evidence type="ECO:0000313" key="2">
    <source>
        <dbReference type="EMBL" id="KAB8248329.1"/>
    </source>
</evidence>
<dbReference type="EMBL" id="ML734581">
    <property type="protein sequence ID" value="KAB8248329.1"/>
    <property type="molecule type" value="Genomic_DNA"/>
</dbReference>
<organism evidence="2">
    <name type="scientific">Aspergillus flavus</name>
    <dbReference type="NCBI Taxonomy" id="5059"/>
    <lineage>
        <taxon>Eukaryota</taxon>
        <taxon>Fungi</taxon>
        <taxon>Dikarya</taxon>
        <taxon>Ascomycota</taxon>
        <taxon>Pezizomycotina</taxon>
        <taxon>Eurotiomycetes</taxon>
        <taxon>Eurotiomycetidae</taxon>
        <taxon>Eurotiales</taxon>
        <taxon>Aspergillaceae</taxon>
        <taxon>Aspergillus</taxon>
        <taxon>Aspergillus subgen. Circumdati</taxon>
    </lineage>
</organism>
<gene>
    <name evidence="2" type="ORF">BDV35DRAFT_348441</name>
</gene>
<keyword evidence="1" id="KW-0472">Membrane</keyword>